<organism evidence="1 2">
    <name type="scientific">Mixta theicola</name>
    <dbReference type="NCBI Taxonomy" id="1458355"/>
    <lineage>
        <taxon>Bacteria</taxon>
        <taxon>Pseudomonadati</taxon>
        <taxon>Pseudomonadota</taxon>
        <taxon>Gammaproteobacteria</taxon>
        <taxon>Enterobacterales</taxon>
        <taxon>Erwiniaceae</taxon>
        <taxon>Mixta</taxon>
    </lineage>
</organism>
<dbReference type="RefSeq" id="WP_103061404.1">
    <property type="nucleotide sequence ID" value="NZ_BSOF01000006.1"/>
</dbReference>
<keyword evidence="2" id="KW-1185">Reference proteome</keyword>
<proteinExistence type="predicted"/>
<sequence>MEIDFFNPVIDSKEYHPNFERLLPEKYINARRLFNDWASGFSDRDGKLVKEFQSTFNSTFWEVYLYAAFKEMDFKIDLSNATPDFLINKCCSDIIIEATICNSALGKVPEWDRTDDYQRSIPKRFWELNKEAMIRINNSIISKVKKYEKSYSKLSHVKGKPFVIALAPFEQRFFNLQNDRPIRAVLYDEYVNEDLALDHPELYPDGPPTENLGFVEKENGAEIPLGIFNDNQYECLSAVIFNNAATFSKLQALANKKGEKIMISSTWSTPPDGKVKHIEKWSSDYEEKITDGLMIFHNPFAKNKIDPELFRAERVCQVYPGDEDWTLIFENYEDRLLTRTAYTF</sequence>
<accession>A0A2K1Q4M1</accession>
<name>A0A2K1Q4M1_9GAMM</name>
<protein>
    <recommendedName>
        <fullName evidence="3">Glycosaminoglycan attachment site</fullName>
    </recommendedName>
</protein>
<dbReference type="EMBL" id="NWUO01000026">
    <property type="protein sequence ID" value="PNS09974.1"/>
    <property type="molecule type" value="Genomic_DNA"/>
</dbReference>
<evidence type="ECO:0008006" key="3">
    <source>
        <dbReference type="Google" id="ProtNLM"/>
    </source>
</evidence>
<evidence type="ECO:0000313" key="2">
    <source>
        <dbReference type="Proteomes" id="UP000236345"/>
    </source>
</evidence>
<comment type="caution">
    <text evidence="1">The sequence shown here is derived from an EMBL/GenBank/DDBJ whole genome shotgun (WGS) entry which is preliminary data.</text>
</comment>
<gene>
    <name evidence="1" type="ORF">COO59_19905</name>
</gene>
<dbReference type="AlphaFoldDB" id="A0A2K1Q4M1"/>
<evidence type="ECO:0000313" key="1">
    <source>
        <dbReference type="EMBL" id="PNS09974.1"/>
    </source>
</evidence>
<dbReference type="Proteomes" id="UP000236345">
    <property type="component" value="Unassembled WGS sequence"/>
</dbReference>
<reference evidence="2" key="1">
    <citation type="submission" date="2017-09" db="EMBL/GenBank/DDBJ databases">
        <authorList>
            <person name="Palmer M."/>
            <person name="Steenkamp E.T."/>
            <person name="Coetzee M.P."/>
            <person name="Avontuur J.R."/>
            <person name="Van Zyl E."/>
            <person name="Chan W.-Y."/>
            <person name="Blom J."/>
            <person name="Venter S.N."/>
        </authorList>
    </citation>
    <scope>NUCLEOTIDE SEQUENCE [LARGE SCALE GENOMIC DNA]</scope>
    <source>
        <strain evidence="2">QC88-366</strain>
    </source>
</reference>
<dbReference type="OrthoDB" id="981968at2"/>